<accession>A0A1B0ABX0</accession>
<reference evidence="2" key="1">
    <citation type="submission" date="2014-03" db="EMBL/GenBank/DDBJ databases">
        <authorList>
            <person name="Aksoy S."/>
            <person name="Warren W."/>
            <person name="Wilson R.K."/>
        </authorList>
    </citation>
    <scope>NUCLEOTIDE SEQUENCE [LARGE SCALE GENOMIC DNA]</scope>
    <source>
        <strain evidence="2">IAEA</strain>
    </source>
</reference>
<evidence type="ECO:0000313" key="1">
    <source>
        <dbReference type="EnsemblMetazoa" id="GPAI040604-PA"/>
    </source>
</evidence>
<dbReference type="Proteomes" id="UP000092445">
    <property type="component" value="Unassembled WGS sequence"/>
</dbReference>
<keyword evidence="2" id="KW-1185">Reference proteome</keyword>
<sequence length="210" mass="22768">MRCSLPRLSRALRSKSEVLGRRLALTLDAALRLPPPPPAIMSDVEERLIFCSKICESIGIVLLVVRVVVAAVTIDVIVKLLSKRFAFVVVIGIIDVPCFEASFASASSPQNAASSSFLGDSAPQVPKPLPPPTTTPPIKFTFFTTKHMIFRLLNNGRNTVKLTAVCVGFHNFHLRPTGCTPKKVAQVQPQGDESEKISECHVVQFTYGGG</sequence>
<dbReference type="AlphaFoldDB" id="A0A1B0ABX0"/>
<dbReference type="EnsemblMetazoa" id="GPAI040604-RA">
    <property type="protein sequence ID" value="GPAI040604-PA"/>
    <property type="gene ID" value="GPAI040604"/>
</dbReference>
<reference evidence="1" key="2">
    <citation type="submission" date="2020-05" db="UniProtKB">
        <authorList>
            <consortium name="EnsemblMetazoa"/>
        </authorList>
    </citation>
    <scope>IDENTIFICATION</scope>
    <source>
        <strain evidence="1">IAEA</strain>
    </source>
</reference>
<organism evidence="1 2">
    <name type="scientific">Glossina pallidipes</name>
    <name type="common">Tsetse fly</name>
    <dbReference type="NCBI Taxonomy" id="7398"/>
    <lineage>
        <taxon>Eukaryota</taxon>
        <taxon>Metazoa</taxon>
        <taxon>Ecdysozoa</taxon>
        <taxon>Arthropoda</taxon>
        <taxon>Hexapoda</taxon>
        <taxon>Insecta</taxon>
        <taxon>Pterygota</taxon>
        <taxon>Neoptera</taxon>
        <taxon>Endopterygota</taxon>
        <taxon>Diptera</taxon>
        <taxon>Brachycera</taxon>
        <taxon>Muscomorpha</taxon>
        <taxon>Hippoboscoidea</taxon>
        <taxon>Glossinidae</taxon>
        <taxon>Glossina</taxon>
    </lineage>
</organism>
<evidence type="ECO:0000313" key="2">
    <source>
        <dbReference type="Proteomes" id="UP000092445"/>
    </source>
</evidence>
<proteinExistence type="predicted"/>
<dbReference type="VEuPathDB" id="VectorBase:GPAI040604"/>
<protein>
    <submittedName>
        <fullName evidence="1">Uncharacterized protein</fullName>
    </submittedName>
</protein>
<name>A0A1B0ABX0_GLOPL</name>